<proteinExistence type="inferred from homology"/>
<dbReference type="Pfam" id="PF00106">
    <property type="entry name" value="adh_short"/>
    <property type="match status" value="1"/>
</dbReference>
<feature type="compositionally biased region" description="Basic and acidic residues" evidence="3">
    <location>
        <begin position="8"/>
        <end position="19"/>
    </location>
</feature>
<evidence type="ECO:0000256" key="2">
    <source>
        <dbReference type="ARBA" id="ARBA00023002"/>
    </source>
</evidence>
<dbReference type="PRINTS" id="PR00081">
    <property type="entry name" value="GDHRDH"/>
</dbReference>
<dbReference type="InterPro" id="IPR057326">
    <property type="entry name" value="KR_dom"/>
</dbReference>
<evidence type="ECO:0000259" key="4">
    <source>
        <dbReference type="SMART" id="SM00822"/>
    </source>
</evidence>
<comment type="similarity">
    <text evidence="1">Belongs to the short-chain dehydrogenases/reductases (SDR) family.</text>
</comment>
<name>A0A5J6Z9C7_9CORY</name>
<protein>
    <submittedName>
        <fullName evidence="5">Serine 3-dehydrogenase</fullName>
        <ecNumber evidence="5">1.1.1.276</ecNumber>
    </submittedName>
</protein>
<sequence length="297" mass="31764">MCQGRGVCVRDREVSERSRNAARRRTKTGRTEGMTTINPNEAQASIDHASRNNATELSSTQSATTASSRPAKTAFITGATRGLGRAIAEELSKDHHIIVGGSSETAVEVAKELPSAEPFVADLTDLKKIQQEVARVGVESLDVIVHGAGVVAHKATTETSAPEWQKAFDVNFFAVAELTRLLLPALQKTGGTLVAINSGAGNHSGVGYGPYACTKHALRAYTDALREEQRGKIRVTSIHPGKADSDMQRQIQAARGNEYDPSQFIKPESIAQAVRLAVDLGDDSVIEELVIRPANGK</sequence>
<dbReference type="InterPro" id="IPR002347">
    <property type="entry name" value="SDR_fam"/>
</dbReference>
<evidence type="ECO:0000256" key="3">
    <source>
        <dbReference type="SAM" id="MobiDB-lite"/>
    </source>
</evidence>
<dbReference type="EMBL" id="CP045032">
    <property type="protein sequence ID" value="QFQ02822.1"/>
    <property type="molecule type" value="Genomic_DNA"/>
</dbReference>
<dbReference type="Proteomes" id="UP000326711">
    <property type="component" value="Chromosome"/>
</dbReference>
<dbReference type="InterPro" id="IPR020904">
    <property type="entry name" value="Sc_DH/Rdtase_CS"/>
</dbReference>
<organism evidence="5 6">
    <name type="scientific">Corynebacterium urogenitale</name>
    <dbReference type="NCBI Taxonomy" id="2487892"/>
    <lineage>
        <taxon>Bacteria</taxon>
        <taxon>Bacillati</taxon>
        <taxon>Actinomycetota</taxon>
        <taxon>Actinomycetes</taxon>
        <taxon>Mycobacteriales</taxon>
        <taxon>Corynebacteriaceae</taxon>
        <taxon>Corynebacterium</taxon>
    </lineage>
</organism>
<evidence type="ECO:0000256" key="1">
    <source>
        <dbReference type="ARBA" id="ARBA00006484"/>
    </source>
</evidence>
<dbReference type="EC" id="1.1.1.276" evidence="5"/>
<dbReference type="PANTHER" id="PTHR44196:SF1">
    <property type="entry name" value="DEHYDROGENASE_REDUCTASE SDR FAMILY MEMBER 7B"/>
    <property type="match status" value="1"/>
</dbReference>
<keyword evidence="2 5" id="KW-0560">Oxidoreductase</keyword>
<feature type="domain" description="Ketoreductase" evidence="4">
    <location>
        <begin position="72"/>
        <end position="242"/>
    </location>
</feature>
<evidence type="ECO:0000313" key="6">
    <source>
        <dbReference type="Proteomes" id="UP000326711"/>
    </source>
</evidence>
<dbReference type="PROSITE" id="PS00061">
    <property type="entry name" value="ADH_SHORT"/>
    <property type="match status" value="1"/>
</dbReference>
<gene>
    <name evidence="5" type="primary">sdh</name>
    <name evidence="5" type="ORF">CUROG_07345</name>
</gene>
<dbReference type="NCBIfam" id="NF006073">
    <property type="entry name" value="PRK08219.1"/>
    <property type="match status" value="1"/>
</dbReference>
<accession>A0A5J6Z9C7</accession>
<dbReference type="SUPFAM" id="SSF51735">
    <property type="entry name" value="NAD(P)-binding Rossmann-fold domains"/>
    <property type="match status" value="1"/>
</dbReference>
<dbReference type="GO" id="GO:0031132">
    <property type="term" value="F:serine 3-dehydrogenase activity"/>
    <property type="evidence" value="ECO:0007669"/>
    <property type="project" value="UniProtKB-EC"/>
</dbReference>
<evidence type="ECO:0000313" key="5">
    <source>
        <dbReference type="EMBL" id="QFQ02822.1"/>
    </source>
</evidence>
<dbReference type="PANTHER" id="PTHR44196">
    <property type="entry name" value="DEHYDROGENASE/REDUCTASE SDR FAMILY MEMBER 7B"/>
    <property type="match status" value="1"/>
</dbReference>
<keyword evidence="6" id="KW-1185">Reference proteome</keyword>
<dbReference type="GO" id="GO:0016020">
    <property type="term" value="C:membrane"/>
    <property type="evidence" value="ECO:0007669"/>
    <property type="project" value="TreeGrafter"/>
</dbReference>
<dbReference type="Gene3D" id="3.40.50.720">
    <property type="entry name" value="NAD(P)-binding Rossmann-like Domain"/>
    <property type="match status" value="1"/>
</dbReference>
<dbReference type="AlphaFoldDB" id="A0A5J6Z9C7"/>
<reference evidence="6" key="1">
    <citation type="submission" date="2019-10" db="EMBL/GenBank/DDBJ databases">
        <title>Complete genome sequence of Corynebacterium urogenitalis DSM 108747, isolated from the genital tract of a cow.</title>
        <authorList>
            <person name="Ruckert C."/>
            <person name="Ballas P."/>
            <person name="Wagener K."/>
            <person name="Drillich M."/>
            <person name="Kaempfer P."/>
            <person name="Busse H.-J."/>
            <person name="Ehling-Schulz M."/>
        </authorList>
    </citation>
    <scope>NUCLEOTIDE SEQUENCE [LARGE SCALE GENOMIC DNA]</scope>
    <source>
        <strain evidence="6">LMM 1652</strain>
    </source>
</reference>
<dbReference type="InterPro" id="IPR036291">
    <property type="entry name" value="NAD(P)-bd_dom_sf"/>
</dbReference>
<feature type="compositionally biased region" description="Polar residues" evidence="3">
    <location>
        <begin position="33"/>
        <end position="43"/>
    </location>
</feature>
<feature type="region of interest" description="Disordered" evidence="3">
    <location>
        <begin position="1"/>
        <end position="46"/>
    </location>
</feature>
<dbReference type="SMART" id="SM00822">
    <property type="entry name" value="PKS_KR"/>
    <property type="match status" value="1"/>
</dbReference>
<dbReference type="KEGG" id="cuo:CUROG_07345"/>